<evidence type="ECO:0000313" key="3">
    <source>
        <dbReference type="Proteomes" id="UP000192273"/>
    </source>
</evidence>
<dbReference type="GO" id="GO:0004803">
    <property type="term" value="F:transposase activity"/>
    <property type="evidence" value="ECO:0007669"/>
    <property type="project" value="InterPro"/>
</dbReference>
<gene>
    <name evidence="2" type="primary">rayT</name>
    <name evidence="2" type="ORF">ROSMUCSMR3_00564</name>
</gene>
<dbReference type="KEGG" id="rmm:ROSMUCSMR3_00564"/>
<organism evidence="2 3">
    <name type="scientific">Roseovarius mucosus</name>
    <dbReference type="NCBI Taxonomy" id="215743"/>
    <lineage>
        <taxon>Bacteria</taxon>
        <taxon>Pseudomonadati</taxon>
        <taxon>Pseudomonadota</taxon>
        <taxon>Alphaproteobacteria</taxon>
        <taxon>Rhodobacterales</taxon>
        <taxon>Roseobacteraceae</taxon>
        <taxon>Roseovarius</taxon>
    </lineage>
</organism>
<dbReference type="InterPro" id="IPR002686">
    <property type="entry name" value="Transposase_17"/>
</dbReference>
<dbReference type="EMBL" id="CP020474">
    <property type="protein sequence ID" value="ARE82068.1"/>
    <property type="molecule type" value="Genomic_DNA"/>
</dbReference>
<accession>A0A1V0RJW8</accession>
<protein>
    <submittedName>
        <fullName evidence="2">REP-associated tyrosine transposase</fullName>
    </submittedName>
</protein>
<dbReference type="Proteomes" id="UP000192273">
    <property type="component" value="Chromosome"/>
</dbReference>
<dbReference type="NCBIfam" id="NF047646">
    <property type="entry name" value="REP_Tyr_transpos"/>
    <property type="match status" value="1"/>
</dbReference>
<dbReference type="InterPro" id="IPR052715">
    <property type="entry name" value="RAYT_transposase"/>
</dbReference>
<keyword evidence="3" id="KW-1185">Reference proteome</keyword>
<dbReference type="AlphaFoldDB" id="A0A1V0RJW8"/>
<dbReference type="PANTHER" id="PTHR36966">
    <property type="entry name" value="REP-ASSOCIATED TYROSINE TRANSPOSASE"/>
    <property type="match status" value="1"/>
</dbReference>
<dbReference type="GO" id="GO:0006313">
    <property type="term" value="P:DNA transposition"/>
    <property type="evidence" value="ECO:0007669"/>
    <property type="project" value="InterPro"/>
</dbReference>
<name>A0A1V0RJW8_9RHOB</name>
<reference evidence="2 3" key="1">
    <citation type="submission" date="2017-03" db="EMBL/GenBank/DDBJ databases">
        <title>Genome Sequence of Roseovarius mucosus strain SMR3 Isolated from a culture of the Diatom Skeletonema marinoi.</title>
        <authorList>
            <person name="Topel M."/>
            <person name="Pinder M."/>
            <person name="Johansson O.N."/>
            <person name="Kourtchenko O."/>
            <person name="Godhe A."/>
            <person name="Clarke A.K."/>
        </authorList>
    </citation>
    <scope>NUCLEOTIDE SEQUENCE [LARGE SCALE GENOMIC DNA]</scope>
    <source>
        <strain evidence="2 3">SMR3</strain>
    </source>
</reference>
<dbReference type="PANTHER" id="PTHR36966:SF1">
    <property type="entry name" value="REP-ASSOCIATED TYROSINE TRANSPOSASE"/>
    <property type="match status" value="1"/>
</dbReference>
<dbReference type="GO" id="GO:0043565">
    <property type="term" value="F:sequence-specific DNA binding"/>
    <property type="evidence" value="ECO:0007669"/>
    <property type="project" value="TreeGrafter"/>
</dbReference>
<dbReference type="InterPro" id="IPR036515">
    <property type="entry name" value="Transposase_17_sf"/>
</dbReference>
<dbReference type="SUPFAM" id="SSF143422">
    <property type="entry name" value="Transposase IS200-like"/>
    <property type="match status" value="1"/>
</dbReference>
<feature type="domain" description="Transposase IS200-like" evidence="1">
    <location>
        <begin position="38"/>
        <end position="160"/>
    </location>
</feature>
<dbReference type="SMART" id="SM01321">
    <property type="entry name" value="Y1_Tnp"/>
    <property type="match status" value="1"/>
</dbReference>
<proteinExistence type="predicted"/>
<dbReference type="Gene3D" id="3.30.70.1290">
    <property type="entry name" value="Transposase IS200-like"/>
    <property type="match status" value="1"/>
</dbReference>
<sequence>MLARRSGASAPPPPKASNDFLTLPWFSEAMSNYIRPQIAGACVFFTVTLANRHSQLLTREIAALRAAVRRTKAERPFAIDAWVVLPDHMHCVWTLPDGDRDFSTRWSVIKARFSRAMPPTPRRPSHAARREHGIWQRRFWEHHLRSEADKTAAIRYCWINPVKHGLADRPEAWPYSSIHRDGPADWP</sequence>
<evidence type="ECO:0000313" key="2">
    <source>
        <dbReference type="EMBL" id="ARE82068.1"/>
    </source>
</evidence>
<evidence type="ECO:0000259" key="1">
    <source>
        <dbReference type="SMART" id="SM01321"/>
    </source>
</evidence>